<name>A0AAD3UVZ4_CITFR</name>
<accession>A0AAD3UVZ4</accession>
<evidence type="ECO:0000256" key="1">
    <source>
        <dbReference type="ARBA" id="ARBA00003766"/>
    </source>
</evidence>
<reference evidence="8" key="3">
    <citation type="journal article" date="2021" name="Microb. Genom.">
        <title>A genomic epidemiological study shows that prevalence of antimicrobial resistance in Enterobacterales is associated with the livestock host, as well as antimicrobial usage.</title>
        <authorList>
            <person name="AbuOun M."/>
            <person name="Jones H."/>
            <person name="Stubberfield E."/>
            <person name="Gilson D."/>
            <person name="Shaw L.P."/>
            <person name="Hubbard A.T.M."/>
            <person name="Chau K.K."/>
            <person name="Sebra R."/>
            <person name="Peto T.E.A."/>
            <person name="Crook D.W."/>
            <person name="Read D.S."/>
            <person name="Gweon H.S."/>
            <person name="Walker A.S."/>
            <person name="Stoesser N."/>
            <person name="Smith R.P."/>
            <person name="Anjum M.F."/>
            <person name="On Behalf Of The Rehab Consortium."/>
        </authorList>
    </citation>
    <scope>NUCLEOTIDE SEQUENCE</scope>
    <source>
        <strain evidence="8">RHBSTW-00370</strain>
    </source>
</reference>
<organism evidence="8 10">
    <name type="scientific">Citrobacter freundii</name>
    <dbReference type="NCBI Taxonomy" id="546"/>
    <lineage>
        <taxon>Bacteria</taxon>
        <taxon>Pseudomonadati</taxon>
        <taxon>Pseudomonadota</taxon>
        <taxon>Gammaproteobacteria</taxon>
        <taxon>Enterobacterales</taxon>
        <taxon>Enterobacteriaceae</taxon>
        <taxon>Citrobacter</taxon>
        <taxon>Citrobacter freundii complex</taxon>
    </lineage>
</organism>
<dbReference type="EMBL" id="CP032184">
    <property type="protein sequence ID" value="AXZ50898.1"/>
    <property type="molecule type" value="Genomic_DNA"/>
</dbReference>
<proteinExistence type="predicted"/>
<dbReference type="EMBL" id="CP056573">
    <property type="protein sequence ID" value="QLV33062.1"/>
    <property type="molecule type" value="Genomic_DNA"/>
</dbReference>
<protein>
    <recommendedName>
        <fullName evidence="2">trp operon leader peptide</fullName>
    </recommendedName>
</protein>
<sequence>MKKVSAMKATFFLHGWWRTS</sequence>
<evidence type="ECO:0000256" key="5">
    <source>
        <dbReference type="ARBA" id="ARBA00022822"/>
    </source>
</evidence>
<reference evidence="7 9" key="1">
    <citation type="submission" date="2018-09" db="EMBL/GenBank/DDBJ databases">
        <title>Whole genome sequencing of Citrobacter freundii AR_0116.</title>
        <authorList>
            <person name="Conlan S."/>
            <person name="Thomas P.J."/>
            <person name="Mullikin J."/>
            <person name="Frank K.M."/>
            <person name="Segre J.A."/>
        </authorList>
    </citation>
    <scope>NUCLEOTIDE SEQUENCE [LARGE SCALE GENOMIC DNA]</scope>
    <source>
        <strain evidence="7 9">AR_0116</strain>
    </source>
</reference>
<comment type="function">
    <text evidence="1">This protein is involved in control of the biosynthesis of tryptophan.</text>
</comment>
<dbReference type="GO" id="GO:0000162">
    <property type="term" value="P:L-tryptophan biosynthetic process"/>
    <property type="evidence" value="ECO:0007669"/>
    <property type="project" value="UniProtKB-KW"/>
</dbReference>
<dbReference type="InterPro" id="IPR013205">
    <property type="entry name" value="Leader_Trp_op"/>
</dbReference>
<evidence type="ECO:0000313" key="7">
    <source>
        <dbReference type="EMBL" id="AXZ50898.1"/>
    </source>
</evidence>
<evidence type="ECO:0000313" key="9">
    <source>
        <dbReference type="Proteomes" id="UP000263627"/>
    </source>
</evidence>
<evidence type="ECO:0000313" key="8">
    <source>
        <dbReference type="EMBL" id="QLV33062.1"/>
    </source>
</evidence>
<evidence type="ECO:0000256" key="4">
    <source>
        <dbReference type="ARBA" id="ARBA00022623"/>
    </source>
</evidence>
<evidence type="ECO:0000256" key="3">
    <source>
        <dbReference type="ARBA" id="ARBA00022605"/>
    </source>
</evidence>
<dbReference type="Proteomes" id="UP000263627">
    <property type="component" value="Chromosome"/>
</dbReference>
<dbReference type="AlphaFoldDB" id="A0AAD3UVZ4"/>
<keyword evidence="3" id="KW-0028">Amino-acid biosynthesis</keyword>
<gene>
    <name evidence="8" type="primary">trpL</name>
    <name evidence="7" type="ORF">AM363_16450</name>
    <name evidence="8" type="ORF">HV178_11195</name>
</gene>
<evidence type="ECO:0000313" key="10">
    <source>
        <dbReference type="Proteomes" id="UP000512222"/>
    </source>
</evidence>
<dbReference type="Pfam" id="PF08255">
    <property type="entry name" value="Leader_Trp"/>
    <property type="match status" value="1"/>
</dbReference>
<reference evidence="10" key="2">
    <citation type="submission" date="2020-06" db="EMBL/GenBank/DDBJ databases">
        <title>REHAB project genomes.</title>
        <authorList>
            <person name="Shaw L.P."/>
        </authorList>
    </citation>
    <scope>NUCLEOTIDE SEQUENCE [LARGE SCALE GENOMIC DNA]</scope>
    <source>
        <strain evidence="10">RHBSTW-00370</strain>
    </source>
</reference>
<keyword evidence="6" id="KW-0057">Aromatic amino acid biosynthesis</keyword>
<evidence type="ECO:0000256" key="2">
    <source>
        <dbReference type="ARBA" id="ARBA00020599"/>
    </source>
</evidence>
<evidence type="ECO:0000256" key="6">
    <source>
        <dbReference type="ARBA" id="ARBA00023141"/>
    </source>
</evidence>
<keyword evidence="5" id="KW-0822">Tryptophan biosynthesis</keyword>
<keyword evidence="4" id="KW-0428">Leader peptide</keyword>
<dbReference type="Proteomes" id="UP000512222">
    <property type="component" value="Chromosome"/>
</dbReference>